<dbReference type="CDD" id="cd05476">
    <property type="entry name" value="pepsin_A_like_plant"/>
    <property type="match status" value="1"/>
</dbReference>
<sequence length="393" mass="42921">MKIFFTILVQLVFATLAKPTGPVVRLVRQEALLAGKNQETISHLTPNHNNPPVFLAEVSIGQPPFPQLLYVDSGSSLTWIKCGACNTCQSQVPGYDPKASSTYKSVSCGNSSFASSPALYPVIRTGECHYRQMYLDGSESRGTLAKETMRFETEDGGVNSLPDVDFGCAHDIINGFSVGSGLLGLAYGKFSILKKLGNKFSLCFETLRSEPNSGHSFLAFGDAARTTGQSTALFMMYDHYHVDLETISINGKDIPNFLAPIKGNTIIDTGTSMLNLAGQSYFELKSHIESKLDGHLNTFTDGQLACYNGTIQRELPSLPTVTLTFYKGASLMLDPTSLFHQSGDEYFCLAVVMSPEGIDINIIGTTALQNYNIGFDLEDETIYFDKISCDYLN</sequence>
<evidence type="ECO:0000256" key="1">
    <source>
        <dbReference type="ARBA" id="ARBA00007447"/>
    </source>
</evidence>
<name>A0ABC8KWC8_ERUVS</name>
<dbReference type="PRINTS" id="PR00792">
    <property type="entry name" value="PEPSIN"/>
</dbReference>
<evidence type="ECO:0000256" key="2">
    <source>
        <dbReference type="ARBA" id="ARBA00022670"/>
    </source>
</evidence>
<reference evidence="9 10" key="1">
    <citation type="submission" date="2022-03" db="EMBL/GenBank/DDBJ databases">
        <authorList>
            <person name="Macdonald S."/>
            <person name="Ahmed S."/>
            <person name="Newling K."/>
        </authorList>
    </citation>
    <scope>NUCLEOTIDE SEQUENCE [LARGE SCALE GENOMIC DNA]</scope>
</reference>
<keyword evidence="2" id="KW-0645">Protease</keyword>
<dbReference type="AlphaFoldDB" id="A0ABC8KWC8"/>
<feature type="signal peptide" evidence="7">
    <location>
        <begin position="1"/>
        <end position="17"/>
    </location>
</feature>
<feature type="chain" id="PRO_5044836254" description="Peptidase A1 domain-containing protein" evidence="7">
    <location>
        <begin position="18"/>
        <end position="393"/>
    </location>
</feature>
<dbReference type="Pfam" id="PF14541">
    <property type="entry name" value="TAXi_C"/>
    <property type="match status" value="1"/>
</dbReference>
<keyword evidence="10" id="KW-1185">Reference proteome</keyword>
<evidence type="ECO:0000259" key="8">
    <source>
        <dbReference type="PROSITE" id="PS51767"/>
    </source>
</evidence>
<keyword evidence="5" id="KW-0325">Glycoprotein</keyword>
<dbReference type="Pfam" id="PF14543">
    <property type="entry name" value="TAXi_N"/>
    <property type="match status" value="1"/>
</dbReference>
<evidence type="ECO:0000256" key="6">
    <source>
        <dbReference type="PIRSR" id="PIRSR601461-1"/>
    </source>
</evidence>
<evidence type="ECO:0000313" key="10">
    <source>
        <dbReference type="Proteomes" id="UP001642260"/>
    </source>
</evidence>
<comment type="similarity">
    <text evidence="1">Belongs to the peptidase A1 family.</text>
</comment>
<accession>A0ABC8KWC8</accession>
<dbReference type="Gene3D" id="2.40.70.10">
    <property type="entry name" value="Acid Proteases"/>
    <property type="match status" value="2"/>
</dbReference>
<dbReference type="PROSITE" id="PS51767">
    <property type="entry name" value="PEPTIDASE_A1"/>
    <property type="match status" value="1"/>
</dbReference>
<keyword evidence="7" id="KW-0732">Signal</keyword>
<protein>
    <recommendedName>
        <fullName evidence="8">Peptidase A1 domain-containing protein</fullName>
    </recommendedName>
</protein>
<keyword evidence="3" id="KW-0064">Aspartyl protease</keyword>
<feature type="active site" evidence="6">
    <location>
        <position position="268"/>
    </location>
</feature>
<dbReference type="InterPro" id="IPR032861">
    <property type="entry name" value="TAXi_N"/>
</dbReference>
<dbReference type="GO" id="GO:0004190">
    <property type="term" value="F:aspartic-type endopeptidase activity"/>
    <property type="evidence" value="ECO:0007669"/>
    <property type="project" value="UniProtKB-KW"/>
</dbReference>
<evidence type="ECO:0000256" key="5">
    <source>
        <dbReference type="ARBA" id="ARBA00023180"/>
    </source>
</evidence>
<proteinExistence type="inferred from homology"/>
<dbReference type="PANTHER" id="PTHR47967:SF13">
    <property type="entry name" value="ASPARTYL PROTEASE UND-RELATED"/>
    <property type="match status" value="1"/>
</dbReference>
<dbReference type="GO" id="GO:0006508">
    <property type="term" value="P:proteolysis"/>
    <property type="evidence" value="ECO:0007669"/>
    <property type="project" value="UniProtKB-KW"/>
</dbReference>
<dbReference type="InterPro" id="IPR033121">
    <property type="entry name" value="PEPTIDASE_A1"/>
</dbReference>
<organism evidence="9 10">
    <name type="scientific">Eruca vesicaria subsp. sativa</name>
    <name type="common">Garden rocket</name>
    <name type="synonym">Eruca sativa</name>
    <dbReference type="NCBI Taxonomy" id="29727"/>
    <lineage>
        <taxon>Eukaryota</taxon>
        <taxon>Viridiplantae</taxon>
        <taxon>Streptophyta</taxon>
        <taxon>Embryophyta</taxon>
        <taxon>Tracheophyta</taxon>
        <taxon>Spermatophyta</taxon>
        <taxon>Magnoliopsida</taxon>
        <taxon>eudicotyledons</taxon>
        <taxon>Gunneridae</taxon>
        <taxon>Pentapetalae</taxon>
        <taxon>rosids</taxon>
        <taxon>malvids</taxon>
        <taxon>Brassicales</taxon>
        <taxon>Brassicaceae</taxon>
        <taxon>Brassiceae</taxon>
        <taxon>Eruca</taxon>
    </lineage>
</organism>
<evidence type="ECO:0000256" key="3">
    <source>
        <dbReference type="ARBA" id="ARBA00022750"/>
    </source>
</evidence>
<gene>
    <name evidence="9" type="ORF">ERUC_LOCUS27295</name>
</gene>
<feature type="active site" evidence="6">
    <location>
        <position position="72"/>
    </location>
</feature>
<evidence type="ECO:0000256" key="4">
    <source>
        <dbReference type="ARBA" id="ARBA00022801"/>
    </source>
</evidence>
<dbReference type="InterPro" id="IPR021109">
    <property type="entry name" value="Peptidase_aspartic_dom_sf"/>
</dbReference>
<dbReference type="InterPro" id="IPR001461">
    <property type="entry name" value="Aspartic_peptidase_A1"/>
</dbReference>
<dbReference type="Proteomes" id="UP001642260">
    <property type="component" value="Unassembled WGS sequence"/>
</dbReference>
<keyword evidence="4" id="KW-0378">Hydrolase</keyword>
<feature type="domain" description="Peptidase A1" evidence="8">
    <location>
        <begin position="54"/>
        <end position="385"/>
    </location>
</feature>
<evidence type="ECO:0000313" key="9">
    <source>
        <dbReference type="EMBL" id="CAH8361539.1"/>
    </source>
</evidence>
<dbReference type="InterPro" id="IPR051708">
    <property type="entry name" value="Plant_Aspart_Prot_A1"/>
</dbReference>
<dbReference type="PANTHER" id="PTHR47967">
    <property type="entry name" value="OS07G0603500 PROTEIN-RELATED"/>
    <property type="match status" value="1"/>
</dbReference>
<dbReference type="EMBL" id="CAKOAT010310710">
    <property type="protein sequence ID" value="CAH8361539.1"/>
    <property type="molecule type" value="Genomic_DNA"/>
</dbReference>
<dbReference type="SUPFAM" id="SSF50630">
    <property type="entry name" value="Acid proteases"/>
    <property type="match status" value="1"/>
</dbReference>
<evidence type="ECO:0000256" key="7">
    <source>
        <dbReference type="SAM" id="SignalP"/>
    </source>
</evidence>
<dbReference type="InterPro" id="IPR032799">
    <property type="entry name" value="TAXi_C"/>
</dbReference>
<comment type="caution">
    <text evidence="9">The sequence shown here is derived from an EMBL/GenBank/DDBJ whole genome shotgun (WGS) entry which is preliminary data.</text>
</comment>
<dbReference type="InterPro" id="IPR034161">
    <property type="entry name" value="Pepsin-like_plant"/>
</dbReference>